<dbReference type="PANTHER" id="PTHR33121">
    <property type="entry name" value="CYCLIC DI-GMP PHOSPHODIESTERASE PDEF"/>
    <property type="match status" value="1"/>
</dbReference>
<dbReference type="InterPro" id="IPR001633">
    <property type="entry name" value="EAL_dom"/>
</dbReference>
<evidence type="ECO:0000313" key="2">
    <source>
        <dbReference type="EMBL" id="KRN26083.1"/>
    </source>
</evidence>
<dbReference type="CDD" id="cd01948">
    <property type="entry name" value="EAL"/>
    <property type="match status" value="1"/>
</dbReference>
<evidence type="ECO:0000313" key="3">
    <source>
        <dbReference type="Proteomes" id="UP000051442"/>
    </source>
</evidence>
<dbReference type="InterPro" id="IPR050706">
    <property type="entry name" value="Cyclic-di-GMP_PDE-like"/>
</dbReference>
<dbReference type="SMART" id="SM00052">
    <property type="entry name" value="EAL"/>
    <property type="match status" value="1"/>
</dbReference>
<dbReference type="OrthoDB" id="8731447at2"/>
<protein>
    <submittedName>
        <fullName evidence="2">Cyclic diguanylate phosphodiesterase domain protein</fullName>
    </submittedName>
</protein>
<gene>
    <name evidence="2" type="ORF">FD14_GL003155</name>
</gene>
<dbReference type="Gene3D" id="3.20.20.450">
    <property type="entry name" value="EAL domain"/>
    <property type="match status" value="1"/>
</dbReference>
<dbReference type="STRING" id="1423804.FD14_GL003155"/>
<dbReference type="RefSeq" id="WP_054734796.1">
    <property type="nucleotide sequence ID" value="NZ_AYZM01000046.1"/>
</dbReference>
<dbReference type="PANTHER" id="PTHR33121:SF70">
    <property type="entry name" value="SIGNALING PROTEIN YKOW"/>
    <property type="match status" value="1"/>
</dbReference>
<evidence type="ECO:0000259" key="1">
    <source>
        <dbReference type="PROSITE" id="PS50883"/>
    </source>
</evidence>
<accession>A0A0R2FCD2</accession>
<dbReference type="AlphaFoldDB" id="A0A0R2FCD2"/>
<feature type="domain" description="EAL" evidence="1">
    <location>
        <begin position="1"/>
        <end position="222"/>
    </location>
</feature>
<dbReference type="GO" id="GO:0071111">
    <property type="term" value="F:cyclic-guanylate-specific phosphodiesterase activity"/>
    <property type="evidence" value="ECO:0007669"/>
    <property type="project" value="InterPro"/>
</dbReference>
<dbReference type="InterPro" id="IPR035919">
    <property type="entry name" value="EAL_sf"/>
</dbReference>
<reference evidence="2 3" key="1">
    <citation type="journal article" date="2015" name="Genome Announc.">
        <title>Expanding the biotechnology potential of lactobacilli through comparative genomics of 213 strains and associated genera.</title>
        <authorList>
            <person name="Sun Z."/>
            <person name="Harris H.M."/>
            <person name="McCann A."/>
            <person name="Guo C."/>
            <person name="Argimon S."/>
            <person name="Zhang W."/>
            <person name="Yang X."/>
            <person name="Jeffery I.B."/>
            <person name="Cooney J.C."/>
            <person name="Kagawa T.F."/>
            <person name="Liu W."/>
            <person name="Song Y."/>
            <person name="Salvetti E."/>
            <person name="Wrobel A."/>
            <person name="Rasinkangas P."/>
            <person name="Parkhill J."/>
            <person name="Rea M.C."/>
            <person name="O'Sullivan O."/>
            <person name="Ritari J."/>
            <person name="Douillard F.P."/>
            <person name="Paul Ross R."/>
            <person name="Yang R."/>
            <person name="Briner A.E."/>
            <person name="Felis G.E."/>
            <person name="de Vos W.M."/>
            <person name="Barrangou R."/>
            <person name="Klaenhammer T.R."/>
            <person name="Caufield P.W."/>
            <person name="Cui Y."/>
            <person name="Zhang H."/>
            <person name="O'Toole P.W."/>
        </authorList>
    </citation>
    <scope>NUCLEOTIDE SEQUENCE [LARGE SCALE GENOMIC DNA]</scope>
    <source>
        <strain evidence="2 3">DSM 23365</strain>
    </source>
</reference>
<organism evidence="2 3">
    <name type="scientific">Secundilactobacillus similis DSM 23365 = JCM 2765</name>
    <dbReference type="NCBI Taxonomy" id="1423804"/>
    <lineage>
        <taxon>Bacteria</taxon>
        <taxon>Bacillati</taxon>
        <taxon>Bacillota</taxon>
        <taxon>Bacilli</taxon>
        <taxon>Lactobacillales</taxon>
        <taxon>Lactobacillaceae</taxon>
        <taxon>Secundilactobacillus</taxon>
    </lineage>
</organism>
<dbReference type="EMBL" id="AYZM01000046">
    <property type="protein sequence ID" value="KRN26083.1"/>
    <property type="molecule type" value="Genomic_DNA"/>
</dbReference>
<dbReference type="PATRIC" id="fig|1423804.4.peg.3388"/>
<comment type="caution">
    <text evidence="2">The sequence shown here is derived from an EMBL/GenBank/DDBJ whole genome shotgun (WGS) entry which is preliminary data.</text>
</comment>
<dbReference type="PROSITE" id="PS50883">
    <property type="entry name" value="EAL"/>
    <property type="match status" value="1"/>
</dbReference>
<sequence length="222" mass="25448">MYRYFVQPQFNQGTQSLFGYELLIREYQGDHWGLPVNFSDIAADVQTDLLLGIADQLKLKIPTVAFNVNRTQFLDADMTAQLIAIQVAISPLHLMIEVTEEAQDCTATPEQLRRQIALYHHHGIQISLDDIESGGNVLAEIRHLLAEVDEIKFAMQNFRRAHREAEIPSQLAYWQRVANFYHVQLVVEGIENAADEVLLDQLGLQLRQGYYYGKPHLFPEAR</sequence>
<name>A0A0R2FCD2_9LACO</name>
<dbReference type="SUPFAM" id="SSF141868">
    <property type="entry name" value="EAL domain-like"/>
    <property type="match status" value="1"/>
</dbReference>
<dbReference type="Proteomes" id="UP000051442">
    <property type="component" value="Unassembled WGS sequence"/>
</dbReference>
<keyword evidence="3" id="KW-1185">Reference proteome</keyword>
<proteinExistence type="predicted"/>
<dbReference type="Pfam" id="PF00563">
    <property type="entry name" value="EAL"/>
    <property type="match status" value="1"/>
</dbReference>